<evidence type="ECO:0000313" key="1">
    <source>
        <dbReference type="EMBL" id="KKM01440.1"/>
    </source>
</evidence>
<organism evidence="1">
    <name type="scientific">marine sediment metagenome</name>
    <dbReference type="NCBI Taxonomy" id="412755"/>
    <lineage>
        <taxon>unclassified sequences</taxon>
        <taxon>metagenomes</taxon>
        <taxon>ecological metagenomes</taxon>
    </lineage>
</organism>
<proteinExistence type="predicted"/>
<dbReference type="EMBL" id="LAZR01017197">
    <property type="protein sequence ID" value="KKM01440.1"/>
    <property type="molecule type" value="Genomic_DNA"/>
</dbReference>
<feature type="non-terminal residue" evidence="1">
    <location>
        <position position="1"/>
    </location>
</feature>
<reference evidence="1" key="1">
    <citation type="journal article" date="2015" name="Nature">
        <title>Complex archaea that bridge the gap between prokaryotes and eukaryotes.</title>
        <authorList>
            <person name="Spang A."/>
            <person name="Saw J.H."/>
            <person name="Jorgensen S.L."/>
            <person name="Zaremba-Niedzwiedzka K."/>
            <person name="Martijn J."/>
            <person name="Lind A.E."/>
            <person name="van Eijk R."/>
            <person name="Schleper C."/>
            <person name="Guy L."/>
            <person name="Ettema T.J."/>
        </authorList>
    </citation>
    <scope>NUCLEOTIDE SEQUENCE</scope>
</reference>
<comment type="caution">
    <text evidence="1">The sequence shown here is derived from an EMBL/GenBank/DDBJ whole genome shotgun (WGS) entry which is preliminary data.</text>
</comment>
<dbReference type="AlphaFoldDB" id="A0A0F9GRL9"/>
<sequence>ANLFEQNRAHHIGSFADLEDELCTWVPGLPSPNRLDAEVWAYTELMLGQDQTLTAGANPLAGYRG</sequence>
<accession>A0A0F9GRL9</accession>
<gene>
    <name evidence="1" type="ORF">LCGC14_1794450</name>
</gene>
<protein>
    <submittedName>
        <fullName evidence="1">Uncharacterized protein</fullName>
    </submittedName>
</protein>
<name>A0A0F9GRL9_9ZZZZ</name>